<evidence type="ECO:0000313" key="2">
    <source>
        <dbReference type="EMBL" id="PQM48333.1"/>
    </source>
</evidence>
<protein>
    <submittedName>
        <fullName evidence="2">Uncharacterized protein</fullName>
    </submittedName>
</protein>
<dbReference type="Proteomes" id="UP000238296">
    <property type="component" value="Unassembled WGS sequence"/>
</dbReference>
<sequence length="60" mass="6197">MTALSAEPSTTTTLSGWASAYSAKLDCPKKPVSTGVPAWLTRGAPSGRTPSAFNSVLRSQ</sequence>
<dbReference type="AlphaFoldDB" id="A0A2S8BNW6"/>
<proteinExistence type="predicted"/>
<evidence type="ECO:0000313" key="3">
    <source>
        <dbReference type="Proteomes" id="UP000238296"/>
    </source>
</evidence>
<feature type="region of interest" description="Disordered" evidence="1">
    <location>
        <begin position="40"/>
        <end position="60"/>
    </location>
</feature>
<feature type="compositionally biased region" description="Polar residues" evidence="1">
    <location>
        <begin position="48"/>
        <end position="60"/>
    </location>
</feature>
<gene>
    <name evidence="2" type="ORF">C1Y40_01447</name>
</gene>
<evidence type="ECO:0000256" key="1">
    <source>
        <dbReference type="SAM" id="MobiDB-lite"/>
    </source>
</evidence>
<accession>A0A2S8BNW6</accession>
<dbReference type="EMBL" id="PPEA01000211">
    <property type="protein sequence ID" value="PQM48333.1"/>
    <property type="molecule type" value="Genomic_DNA"/>
</dbReference>
<comment type="caution">
    <text evidence="2">The sequence shown here is derived from an EMBL/GenBank/DDBJ whole genome shotgun (WGS) entry which is preliminary data.</text>
</comment>
<name>A0A2S8BNW6_9MYCO</name>
<organism evidence="2 3">
    <name type="scientific">Mycobacterium talmoniae</name>
    <dbReference type="NCBI Taxonomy" id="1858794"/>
    <lineage>
        <taxon>Bacteria</taxon>
        <taxon>Bacillati</taxon>
        <taxon>Actinomycetota</taxon>
        <taxon>Actinomycetes</taxon>
        <taxon>Mycobacteriales</taxon>
        <taxon>Mycobacteriaceae</taxon>
        <taxon>Mycobacterium</taxon>
    </lineage>
</organism>
<reference evidence="2 3" key="1">
    <citation type="journal article" date="2017" name="Int. J. Syst. Evol. Microbiol.">
        <title>Mycobacterium talmoniae sp. nov., a slowly growing mycobacterium isolated from human respiratory samples.</title>
        <authorList>
            <person name="Davidson R.M."/>
            <person name="DeGroote M.A."/>
            <person name="Marola J.L."/>
            <person name="Buss S."/>
            <person name="Jones V."/>
            <person name="McNeil M.R."/>
            <person name="Freifeld A.G."/>
            <person name="Elaine Epperson L."/>
            <person name="Hasan N.A."/>
            <person name="Jackson M."/>
            <person name="Iwen P.C."/>
            <person name="Salfinger M."/>
            <person name="Strong M."/>
        </authorList>
    </citation>
    <scope>NUCLEOTIDE SEQUENCE [LARGE SCALE GENOMIC DNA]</scope>
    <source>
        <strain evidence="2 3">ATCC BAA-2683</strain>
    </source>
</reference>